<dbReference type="PANTHER" id="PTHR24220">
    <property type="entry name" value="IMPORT ATP-BINDING PROTEIN"/>
    <property type="match status" value="1"/>
</dbReference>
<dbReference type="SMART" id="SM00382">
    <property type="entry name" value="AAA"/>
    <property type="match status" value="1"/>
</dbReference>
<dbReference type="Pfam" id="PF00005">
    <property type="entry name" value="ABC_tran"/>
    <property type="match status" value="1"/>
</dbReference>
<protein>
    <submittedName>
        <fullName evidence="5">ABC transporter, ATP binding protein</fullName>
    </submittedName>
</protein>
<dbReference type="InterPro" id="IPR003593">
    <property type="entry name" value="AAA+_ATPase"/>
</dbReference>
<evidence type="ECO:0000259" key="4">
    <source>
        <dbReference type="PROSITE" id="PS50893"/>
    </source>
</evidence>
<accession>A0A068VTR8</accession>
<dbReference type="AlphaFoldDB" id="A0A068VTR8"/>
<dbReference type="GO" id="GO:0005886">
    <property type="term" value="C:plasma membrane"/>
    <property type="evidence" value="ECO:0007669"/>
    <property type="project" value="TreeGrafter"/>
</dbReference>
<gene>
    <name evidence="5" type="primary">phnL</name>
    <name evidence="5" type="ORF">PFCIRM138_01610</name>
</gene>
<feature type="domain" description="ABC transporter" evidence="4">
    <location>
        <begin position="11"/>
        <end position="240"/>
    </location>
</feature>
<dbReference type="Gene3D" id="3.40.50.300">
    <property type="entry name" value="P-loop containing nucleotide triphosphate hydrolases"/>
    <property type="match status" value="1"/>
</dbReference>
<dbReference type="InterPro" id="IPR017911">
    <property type="entry name" value="MacB-like_ATP-bd"/>
</dbReference>
<dbReference type="InterPro" id="IPR015854">
    <property type="entry name" value="ABC_transpr_LolD-like"/>
</dbReference>
<dbReference type="SUPFAM" id="SSF52540">
    <property type="entry name" value="P-loop containing nucleoside triphosphate hydrolases"/>
    <property type="match status" value="1"/>
</dbReference>
<dbReference type="RefSeq" id="WP_196485165.1">
    <property type="nucleotide sequence ID" value="NZ_HG975498.1"/>
</dbReference>
<dbReference type="PANTHER" id="PTHR24220:SF685">
    <property type="entry name" value="ABC TRANSPORTER RELATED"/>
    <property type="match status" value="1"/>
</dbReference>
<dbReference type="GO" id="GO:0022857">
    <property type="term" value="F:transmembrane transporter activity"/>
    <property type="evidence" value="ECO:0007669"/>
    <property type="project" value="TreeGrafter"/>
</dbReference>
<sequence>MMSPDDPREALHAAGLTKNYGPVAALAGVDLAVRRGETLAVMGPSGCGKSTLVHVLAGILVPDGGDVHFGGRSIGGLSEAGRSALRLSSFGFVFQDGQLLAELTVQENVALPLIMAGLSRREAVGRARGWLGRFGLAGMEGRRPGELSGGQAQRVAIARALVHGPGVVFADEPTGALDQGTGREVMEVLTGSVAADGASLVMVTHDPGVAAWCSRTVTMSDGHIIADTATEAGMTPGESLR</sequence>
<keyword evidence="2" id="KW-0547">Nucleotide-binding</keyword>
<evidence type="ECO:0000256" key="3">
    <source>
        <dbReference type="ARBA" id="ARBA00022840"/>
    </source>
</evidence>
<dbReference type="PROSITE" id="PS00211">
    <property type="entry name" value="ABC_TRANSPORTER_1"/>
    <property type="match status" value="1"/>
</dbReference>
<dbReference type="PROSITE" id="PS50893">
    <property type="entry name" value="ABC_TRANSPORTER_2"/>
    <property type="match status" value="1"/>
</dbReference>
<dbReference type="GO" id="GO:0016887">
    <property type="term" value="F:ATP hydrolysis activity"/>
    <property type="evidence" value="ECO:0007669"/>
    <property type="project" value="InterPro"/>
</dbReference>
<dbReference type="InterPro" id="IPR027417">
    <property type="entry name" value="P-loop_NTPase"/>
</dbReference>
<dbReference type="EMBL" id="LM676436">
    <property type="protein sequence ID" value="CEP27441.1"/>
    <property type="molecule type" value="Genomic_DNA"/>
</dbReference>
<organism evidence="5">
    <name type="scientific">Propionibacterium freudenreichii subsp. freudenreichii</name>
    <dbReference type="NCBI Taxonomy" id="66712"/>
    <lineage>
        <taxon>Bacteria</taxon>
        <taxon>Bacillati</taxon>
        <taxon>Actinomycetota</taxon>
        <taxon>Actinomycetes</taxon>
        <taxon>Propionibacteriales</taxon>
        <taxon>Propionibacteriaceae</taxon>
        <taxon>Propionibacterium</taxon>
    </lineage>
</organism>
<evidence type="ECO:0000256" key="1">
    <source>
        <dbReference type="ARBA" id="ARBA00022448"/>
    </source>
</evidence>
<dbReference type="GO" id="GO:0005524">
    <property type="term" value="F:ATP binding"/>
    <property type="evidence" value="ECO:0007669"/>
    <property type="project" value="UniProtKB-KW"/>
</dbReference>
<keyword evidence="1" id="KW-0813">Transport</keyword>
<proteinExistence type="predicted"/>
<name>A0A068VTR8_PROFF</name>
<reference evidence="5" key="1">
    <citation type="submission" date="2014-08" db="EMBL/GenBank/DDBJ databases">
        <authorList>
            <person name="Falentin Helene"/>
        </authorList>
    </citation>
    <scope>NUCLEOTIDE SEQUENCE</scope>
</reference>
<keyword evidence="3" id="KW-0067">ATP-binding</keyword>
<evidence type="ECO:0000313" key="5">
    <source>
        <dbReference type="EMBL" id="CEP27441.1"/>
    </source>
</evidence>
<dbReference type="CDD" id="cd03255">
    <property type="entry name" value="ABC_MJ0796_LolCDE_FtsE"/>
    <property type="match status" value="1"/>
</dbReference>
<dbReference type="InterPro" id="IPR003439">
    <property type="entry name" value="ABC_transporter-like_ATP-bd"/>
</dbReference>
<evidence type="ECO:0000256" key="2">
    <source>
        <dbReference type="ARBA" id="ARBA00022741"/>
    </source>
</evidence>
<dbReference type="InterPro" id="IPR017871">
    <property type="entry name" value="ABC_transporter-like_CS"/>
</dbReference>